<evidence type="ECO:0000259" key="6">
    <source>
        <dbReference type="Pfam" id="PF13943"/>
    </source>
</evidence>
<feature type="compositionally biased region" description="Polar residues" evidence="5">
    <location>
        <begin position="31"/>
        <end position="52"/>
    </location>
</feature>
<feature type="domain" description="WPP" evidence="6">
    <location>
        <begin position="46"/>
        <end position="138"/>
    </location>
</feature>
<dbReference type="AlphaFoldDB" id="A0A7J6GK67"/>
<keyword evidence="3" id="KW-0963">Cytoplasm</keyword>
<dbReference type="PANTHER" id="PTHR34362">
    <property type="entry name" value="WPP DOMAIN-CONTAINING PROTEIN 1-RELATED"/>
    <property type="match status" value="1"/>
</dbReference>
<evidence type="ECO:0000313" key="7">
    <source>
        <dbReference type="EMBL" id="KAF4383263.1"/>
    </source>
</evidence>
<dbReference type="GO" id="GO:0048527">
    <property type="term" value="P:lateral root development"/>
    <property type="evidence" value="ECO:0007669"/>
    <property type="project" value="InterPro"/>
</dbReference>
<evidence type="ECO:0000256" key="4">
    <source>
        <dbReference type="ARBA" id="ARBA00023242"/>
    </source>
</evidence>
<evidence type="ECO:0000256" key="5">
    <source>
        <dbReference type="SAM" id="MobiDB-lite"/>
    </source>
</evidence>
<dbReference type="GO" id="GO:0005634">
    <property type="term" value="C:nucleus"/>
    <property type="evidence" value="ECO:0007669"/>
    <property type="project" value="UniProtKB-SubCell"/>
</dbReference>
<dbReference type="PANTHER" id="PTHR34362:SF1">
    <property type="entry name" value="WPP DOMAIN-CONTAINING PROTEIN 1-RELATED"/>
    <property type="match status" value="1"/>
</dbReference>
<reference evidence="7 8" key="1">
    <citation type="journal article" date="2020" name="bioRxiv">
        <title>Sequence and annotation of 42 cannabis genomes reveals extensive copy number variation in cannabinoid synthesis and pathogen resistance genes.</title>
        <authorList>
            <person name="Mckernan K.J."/>
            <person name="Helbert Y."/>
            <person name="Kane L.T."/>
            <person name="Ebling H."/>
            <person name="Zhang L."/>
            <person name="Liu B."/>
            <person name="Eaton Z."/>
            <person name="Mclaughlin S."/>
            <person name="Kingan S."/>
            <person name="Baybayan P."/>
            <person name="Concepcion G."/>
            <person name="Jordan M."/>
            <person name="Riva A."/>
            <person name="Barbazuk W."/>
            <person name="Harkins T."/>
        </authorList>
    </citation>
    <scope>NUCLEOTIDE SEQUENCE [LARGE SCALE GENOMIC DNA]</scope>
    <source>
        <strain evidence="8">cv. Jamaican Lion 4</strain>
        <tissue evidence="7">Leaf</tissue>
    </source>
</reference>
<evidence type="ECO:0000256" key="1">
    <source>
        <dbReference type="ARBA" id="ARBA00004123"/>
    </source>
</evidence>
<comment type="subcellular location">
    <subcellularLocation>
        <location evidence="2">Cytoplasm</location>
    </subcellularLocation>
    <subcellularLocation>
        <location evidence="1">Nucleus</location>
    </subcellularLocation>
</comment>
<dbReference type="InterPro" id="IPR044692">
    <property type="entry name" value="WPP1/2/3"/>
</dbReference>
<dbReference type="GO" id="GO:0000278">
    <property type="term" value="P:mitotic cell cycle"/>
    <property type="evidence" value="ECO:0007669"/>
    <property type="project" value="InterPro"/>
</dbReference>
<accession>A0A7J6GK67</accession>
<feature type="compositionally biased region" description="Polar residues" evidence="5">
    <location>
        <begin position="7"/>
        <end position="23"/>
    </location>
</feature>
<protein>
    <recommendedName>
        <fullName evidence="6">WPP domain-containing protein</fullName>
    </recommendedName>
</protein>
<feature type="region of interest" description="Disordered" evidence="5">
    <location>
        <begin position="1"/>
        <end position="52"/>
    </location>
</feature>
<dbReference type="GO" id="GO:0005737">
    <property type="term" value="C:cytoplasm"/>
    <property type="evidence" value="ECO:0007669"/>
    <property type="project" value="UniProtKB-SubCell"/>
</dbReference>
<dbReference type="Gene3D" id="1.10.246.200">
    <property type="entry name" value="WPP domain"/>
    <property type="match status" value="1"/>
</dbReference>
<sequence>MADEETSATTPPSSNTVSDQDSTMEAPANESLESTTTTKPSSQATFSIWPPSQRTRDAVVNRLIETLSTPSVLSNRYGTTPPEESSYTARIIEEEAFSSAASSASASEDDGIQILQVYSKEVSKRMLDVVKARAASSSSSADGASQPETGGFADSNILVKLELNFRGFPCAELLSSTLWLRKVEGFQIVFKIELRIIGSSLKLIGLL</sequence>
<evidence type="ECO:0000313" key="8">
    <source>
        <dbReference type="Proteomes" id="UP000525078"/>
    </source>
</evidence>
<evidence type="ECO:0000256" key="2">
    <source>
        <dbReference type="ARBA" id="ARBA00004496"/>
    </source>
</evidence>
<organism evidence="7 8">
    <name type="scientific">Cannabis sativa</name>
    <name type="common">Hemp</name>
    <name type="synonym">Marijuana</name>
    <dbReference type="NCBI Taxonomy" id="3483"/>
    <lineage>
        <taxon>Eukaryota</taxon>
        <taxon>Viridiplantae</taxon>
        <taxon>Streptophyta</taxon>
        <taxon>Embryophyta</taxon>
        <taxon>Tracheophyta</taxon>
        <taxon>Spermatophyta</taxon>
        <taxon>Magnoliopsida</taxon>
        <taxon>eudicotyledons</taxon>
        <taxon>Gunneridae</taxon>
        <taxon>Pentapetalae</taxon>
        <taxon>rosids</taxon>
        <taxon>fabids</taxon>
        <taxon>Rosales</taxon>
        <taxon>Cannabaceae</taxon>
        <taxon>Cannabis</taxon>
    </lineage>
</organism>
<comment type="caution">
    <text evidence="7">The sequence shown here is derived from an EMBL/GenBank/DDBJ whole genome shotgun (WGS) entry which is preliminary data.</text>
</comment>
<dbReference type="Pfam" id="PF13943">
    <property type="entry name" value="WPP"/>
    <property type="match status" value="1"/>
</dbReference>
<evidence type="ECO:0000256" key="3">
    <source>
        <dbReference type="ARBA" id="ARBA00022490"/>
    </source>
</evidence>
<dbReference type="InterPro" id="IPR025265">
    <property type="entry name" value="WPP_dom"/>
</dbReference>
<dbReference type="InterPro" id="IPR038214">
    <property type="entry name" value="WPP_sf"/>
</dbReference>
<dbReference type="Proteomes" id="UP000525078">
    <property type="component" value="Unassembled WGS sequence"/>
</dbReference>
<keyword evidence="4" id="KW-0539">Nucleus</keyword>
<dbReference type="EMBL" id="JAATIP010000053">
    <property type="protein sequence ID" value="KAF4383263.1"/>
    <property type="molecule type" value="Genomic_DNA"/>
</dbReference>
<proteinExistence type="predicted"/>
<name>A0A7J6GK67_CANSA</name>
<gene>
    <name evidence="7" type="ORF">F8388_009294</name>
</gene>